<dbReference type="InterPro" id="IPR021773">
    <property type="entry name" value="TPC11"/>
</dbReference>
<feature type="compositionally biased region" description="Low complexity" evidence="1">
    <location>
        <begin position="59"/>
        <end position="73"/>
    </location>
</feature>
<organism evidence="3 4">
    <name type="scientific">Polysphondylium violaceum</name>
    <dbReference type="NCBI Taxonomy" id="133409"/>
    <lineage>
        <taxon>Eukaryota</taxon>
        <taxon>Amoebozoa</taxon>
        <taxon>Evosea</taxon>
        <taxon>Eumycetozoa</taxon>
        <taxon>Dictyostelia</taxon>
        <taxon>Dictyosteliales</taxon>
        <taxon>Dictyosteliaceae</taxon>
        <taxon>Polysphondylium</taxon>
    </lineage>
</organism>
<feature type="domain" description="Trafficking protein particle complex subunit 11" evidence="2">
    <location>
        <begin position="395"/>
        <end position="657"/>
    </location>
</feature>
<dbReference type="Proteomes" id="UP000695562">
    <property type="component" value="Unassembled WGS sequence"/>
</dbReference>
<evidence type="ECO:0000313" key="4">
    <source>
        <dbReference type="Proteomes" id="UP000695562"/>
    </source>
</evidence>
<evidence type="ECO:0000256" key="1">
    <source>
        <dbReference type="SAM" id="MobiDB-lite"/>
    </source>
</evidence>
<sequence>MNELPDDFVNLPTPLVGLIGVPSLHFYIEKYISTKSSIDFERIHPQSPAITSSQQHLGSNLSSSPYPNNSSSPSIDALLPVGIQQSFNNSPLPTSLLAATTLNHSNLDSLGHSPAMVSQQMEDLSLNSNTSNSNNNNPPLSPLPTIVTTGASMSPTSTSHTGITIGGGAMSPNGGWRVNHLNVPVLKVTTIEVGGLSNKKEKKLGQSSESYEPQGILKANWIHKNTSSIPSVVTLFIQWPEDKSPKSHEIILSQIDTVKSNIKNRNIKLMIVIVTSATIDTYDEKVTIMRRKADIDPKYFLFVTKTEIKMFTKKWEKLALELSDLYYKEECHTTKSQITKTTHPYLNVRYQFKIAYYSEIRSDFNTSLKYYTFAYNSLMNSLKDLKPTNDPKGIRFAEFRTVASFLNFKISKLSMWLNNITEALQHFDKHIKSFKIYLGPAEKEFTHATWISREYQIFAELLELCPGNTTKTINYNNNPGFYYQVSARYQSIRRDLFKSLSDNYKSSSHASKFKGDLKPRYDLALCTFIGQPPPDVAHPLEGSSGNIMTNDDEVDHDFYRSIAIELHINYTSLIIELYSKAYEQSSLGGNFRILSYIESLIAYEYYISKRYDLSLKYYSKNAFAYRREKWWTLLTHSLSMILKSVHQLNMPTNYVGYAMDYLSPDLSNSYIERSNIQQSLLYILTDSSKLSPPLSLSSPLEVNMEHTHPLLNCRVQFPQSFTFTHSKTEFYVVFESHFPNPIRFSSLKVKFNEKSYNKQISDPIPIESVISPSIQRDAQRDDLVFLPNESRLFTFTLTTKEKMELECQTVTLELGNGNSINFIWNIHEWAIKHDEISEDINSDASLLLSPSLSNNNSSNNSKSNNKNNSSKKKETSKPNPYKKFLERSTIRILDHESLIQIKCNHNSPAIVNEYYEVEIELINNDKDIKKGTVLFEINQQQNHTTIIEKGIYTEANKKSTPLSSLELPAIAEKASFKKKFFIYCSGPDENKLTINVSYETKNGEISHSSKIFNIPVLVGLSPQFHFYNDNFQLCEMYAGGNGETDANGPNVGGTPGSGASVVVGANVGGGVAVGNNTTGSSNSSNTTNTGSIVQKEPLLLMSEIRSTLPYSIVIEKVTLQIASIAESVSLPLSPPPIGQSSDDPNLSMPVAQLLSNSNANISSVDLSKDTNYSVWFNIIPLITGESISLGTLLIEWRRKSGSIVSKLPIPLPHTRITTNPFHTDVVVPSHGVVGEPLSHIIKISNNTNFLQEFDLVVINPPSFGSSDIPFYFSGDRSSSFSVHPESTYEIKHILLPLVAGKHPLPHFKITSKRFNKELAKTQNANFLFIKPNLEWVNK</sequence>
<protein>
    <recommendedName>
        <fullName evidence="2">Trafficking protein particle complex subunit 11 domain-containing protein</fullName>
    </recommendedName>
</protein>
<comment type="caution">
    <text evidence="3">The sequence shown here is derived from an EMBL/GenBank/DDBJ whole genome shotgun (WGS) entry which is preliminary data.</text>
</comment>
<dbReference type="OrthoDB" id="6278596at2759"/>
<proteinExistence type="predicted"/>
<feature type="compositionally biased region" description="Low complexity" evidence="1">
    <location>
        <begin position="851"/>
        <end position="868"/>
    </location>
</feature>
<dbReference type="PANTHER" id="PTHR14374:SF0">
    <property type="entry name" value="TRAFFICKING PROTEIN PARTICLE COMPLEX SUBUNIT 11"/>
    <property type="match status" value="1"/>
</dbReference>
<accession>A0A8J4Q1K0</accession>
<gene>
    <name evidence="3" type="ORF">CYY_001173</name>
</gene>
<feature type="compositionally biased region" description="Polar residues" evidence="1">
    <location>
        <begin position="49"/>
        <end position="58"/>
    </location>
</feature>
<reference evidence="3" key="1">
    <citation type="submission" date="2020-01" db="EMBL/GenBank/DDBJ databases">
        <title>Development of genomics and gene disruption for Polysphondylium violaceum indicates a role for the polyketide synthase stlB in stalk morphogenesis.</title>
        <authorList>
            <person name="Narita B."/>
            <person name="Kawabe Y."/>
            <person name="Kin K."/>
            <person name="Saito T."/>
            <person name="Gibbs R."/>
            <person name="Kuspa A."/>
            <person name="Muzny D."/>
            <person name="Queller D."/>
            <person name="Richards S."/>
            <person name="Strassman J."/>
            <person name="Sucgang R."/>
            <person name="Worley K."/>
            <person name="Schaap P."/>
        </authorList>
    </citation>
    <scope>NUCLEOTIDE SEQUENCE</scope>
    <source>
        <strain evidence="3">QSvi11</strain>
    </source>
</reference>
<evidence type="ECO:0000259" key="2">
    <source>
        <dbReference type="Pfam" id="PF11817"/>
    </source>
</evidence>
<feature type="region of interest" description="Disordered" evidence="1">
    <location>
        <begin position="851"/>
        <end position="880"/>
    </location>
</feature>
<dbReference type="Pfam" id="PF11817">
    <property type="entry name" value="Foie-gras_1"/>
    <property type="match status" value="1"/>
</dbReference>
<dbReference type="EMBL" id="AJWJ01000026">
    <property type="protein sequence ID" value="KAF2077555.1"/>
    <property type="molecule type" value="Genomic_DNA"/>
</dbReference>
<name>A0A8J4Q1K0_9MYCE</name>
<feature type="region of interest" description="Disordered" evidence="1">
    <location>
        <begin position="49"/>
        <end position="73"/>
    </location>
</feature>
<dbReference type="PANTHER" id="PTHR14374">
    <property type="entry name" value="FOIE GRAS"/>
    <property type="match status" value="1"/>
</dbReference>
<keyword evidence="4" id="KW-1185">Reference proteome</keyword>
<evidence type="ECO:0000313" key="3">
    <source>
        <dbReference type="EMBL" id="KAF2077555.1"/>
    </source>
</evidence>